<dbReference type="EMBL" id="JABFNF010000727">
    <property type="protein sequence ID" value="MBA1890056.1"/>
    <property type="molecule type" value="Genomic_DNA"/>
</dbReference>
<sequence length="93" mass="10148">SEMTEPAEGVTVNFDALSRQEKRELAQRLSADVRSKRKKRPPDREDRAGLSVKEQQISELLALRGIDASAGMVRSMMAGASVACGDLVMTVQD</sequence>
<organism evidence="2 3">
    <name type="scientific">Escherichia coli</name>
    <dbReference type="NCBI Taxonomy" id="562"/>
    <lineage>
        <taxon>Bacteria</taxon>
        <taxon>Pseudomonadati</taxon>
        <taxon>Pseudomonadota</taxon>
        <taxon>Gammaproteobacteria</taxon>
        <taxon>Enterobacterales</taxon>
        <taxon>Enterobacteriaceae</taxon>
        <taxon>Escherichia</taxon>
    </lineage>
</organism>
<evidence type="ECO:0000256" key="1">
    <source>
        <dbReference type="SAM" id="MobiDB-lite"/>
    </source>
</evidence>
<gene>
    <name evidence="2" type="ORF">HLX92_28535</name>
</gene>
<feature type="region of interest" description="Disordered" evidence="1">
    <location>
        <begin position="25"/>
        <end position="51"/>
    </location>
</feature>
<feature type="non-terminal residue" evidence="2">
    <location>
        <position position="93"/>
    </location>
</feature>
<keyword evidence="2" id="KW-0378">Hydrolase</keyword>
<proteinExistence type="predicted"/>
<dbReference type="Proteomes" id="UP000523197">
    <property type="component" value="Unassembled WGS sequence"/>
</dbReference>
<evidence type="ECO:0000313" key="3">
    <source>
        <dbReference type="Proteomes" id="UP000523197"/>
    </source>
</evidence>
<feature type="non-terminal residue" evidence="2">
    <location>
        <position position="1"/>
    </location>
</feature>
<accession>A0A8T3LNY9</accession>
<feature type="compositionally biased region" description="Basic and acidic residues" evidence="1">
    <location>
        <begin position="25"/>
        <end position="34"/>
    </location>
</feature>
<protein>
    <submittedName>
        <fullName evidence="2">Replication endonuclease</fullName>
    </submittedName>
</protein>
<comment type="caution">
    <text evidence="2">The sequence shown here is derived from an EMBL/GenBank/DDBJ whole genome shotgun (WGS) entry which is preliminary data.</text>
</comment>
<keyword evidence="2" id="KW-0255">Endonuclease</keyword>
<dbReference type="AlphaFoldDB" id="A0A8T3LNY9"/>
<name>A0A8T3LNY9_ECOLX</name>
<reference evidence="2 3" key="1">
    <citation type="submission" date="2020-05" db="EMBL/GenBank/DDBJ databases">
        <title>Epidemiological investigations into extended-spectrum beta-lactam resistant Escherichia coli ST457 carried by Australian Silver gulls identified clonal lineages that cause ExPEC disease.</title>
        <authorList>
            <person name="Nesporova K."/>
            <person name="Wyrsch E.R."/>
            <person name="Valcek A."/>
            <person name="Bitar I."/>
            <person name="Chaw K."/>
            <person name="Harris P."/>
            <person name="Hrabak J."/>
            <person name="Djordjevic S.P."/>
            <person name="Dolejska M."/>
        </authorList>
    </citation>
    <scope>NUCLEOTIDE SEQUENCE [LARGE SCALE GENOMIC DNA]</scope>
    <source>
        <strain evidence="2 3">CE1966</strain>
    </source>
</reference>
<dbReference type="GO" id="GO:0004519">
    <property type="term" value="F:endonuclease activity"/>
    <property type="evidence" value="ECO:0007669"/>
    <property type="project" value="UniProtKB-KW"/>
</dbReference>
<keyword evidence="2" id="KW-0540">Nuclease</keyword>
<evidence type="ECO:0000313" key="2">
    <source>
        <dbReference type="EMBL" id="MBA1890056.1"/>
    </source>
</evidence>